<evidence type="ECO:0000256" key="8">
    <source>
        <dbReference type="ARBA" id="ARBA00023014"/>
    </source>
</evidence>
<comment type="caution">
    <text evidence="13">The sequence shown here is derived from an EMBL/GenBank/DDBJ whole genome shotgun (WGS) entry which is preliminary data.</text>
</comment>
<dbReference type="InterPro" id="IPR015421">
    <property type="entry name" value="PyrdxlP-dep_Trfase_major"/>
</dbReference>
<evidence type="ECO:0000256" key="6">
    <source>
        <dbReference type="ARBA" id="ARBA00022898"/>
    </source>
</evidence>
<feature type="active site" description="Cysteine persulfide intermediate" evidence="10">
    <location>
        <position position="325"/>
    </location>
</feature>
<dbReference type="PANTHER" id="PTHR11601:SF34">
    <property type="entry name" value="CYSTEINE DESULFURASE"/>
    <property type="match status" value="1"/>
</dbReference>
<evidence type="ECO:0000256" key="5">
    <source>
        <dbReference type="ARBA" id="ARBA00022723"/>
    </source>
</evidence>
<dbReference type="Gene3D" id="3.90.1150.10">
    <property type="entry name" value="Aspartate Aminotransferase, domain 1"/>
    <property type="match status" value="1"/>
</dbReference>
<dbReference type="Gene3D" id="3.40.640.10">
    <property type="entry name" value="Type I PLP-dependent aspartate aminotransferase-like (Major domain)"/>
    <property type="match status" value="1"/>
</dbReference>
<feature type="binding site" evidence="10">
    <location>
        <position position="179"/>
    </location>
    <ligand>
        <name>pyridoxal 5'-phosphate</name>
        <dbReference type="ChEBI" id="CHEBI:597326"/>
    </ligand>
</feature>
<keyword evidence="8 10" id="KW-0411">Iron-sulfur</keyword>
<dbReference type="NCBIfam" id="TIGR03402">
    <property type="entry name" value="FeS_nifS"/>
    <property type="match status" value="1"/>
</dbReference>
<evidence type="ECO:0000256" key="4">
    <source>
        <dbReference type="ARBA" id="ARBA00022679"/>
    </source>
</evidence>
<sequence length="391" mass="42860">MKRVYMDNSATTPVKQEVLDTMLPYFTEHYGNASSIHSFGQEAKKTLEASRKIIADTLNTSSDTIYFTGGGSEADNWALKGVMKANAQKGKHLITSTIEHHGILHTCKALEKEGYEVTYLEVDSDGLIDLKELEQAIRPDTVMISIMYINNEIGTMQPIKEIGQIARKHKVIFHTDAVQAYGNVGIDVEALQVDLLSISAHKIYGPKGIGALYIRKGIRIQNLIEGGAQERRRRAGTENIPGIVGFAKAAELAHDNLEAHVAKLIEMRDRLAKGILEAIDYSKYNGHPTQRHPGNVNICFEFIEGEALLLSLNAKGISGSSGSACTSGSLDPSHVLMAIGLPHEIAHGSLRLSVGDFNTIEEVDYVIESLVEIVHKLRMMSPLYDKVKGGK</sequence>
<feature type="domain" description="Aminotransferase class V" evidence="12">
    <location>
        <begin position="4"/>
        <end position="366"/>
    </location>
</feature>
<dbReference type="SUPFAM" id="SSF53383">
    <property type="entry name" value="PLP-dependent transferases"/>
    <property type="match status" value="1"/>
</dbReference>
<comment type="catalytic activity">
    <reaction evidence="9 10">
        <text>(sulfur carrier)-H + L-cysteine = (sulfur carrier)-SH + L-alanine</text>
        <dbReference type="Rhea" id="RHEA:43892"/>
        <dbReference type="Rhea" id="RHEA-COMP:14737"/>
        <dbReference type="Rhea" id="RHEA-COMP:14739"/>
        <dbReference type="ChEBI" id="CHEBI:29917"/>
        <dbReference type="ChEBI" id="CHEBI:35235"/>
        <dbReference type="ChEBI" id="CHEBI:57972"/>
        <dbReference type="ChEBI" id="CHEBI:64428"/>
        <dbReference type="EC" id="2.8.1.7"/>
    </reaction>
</comment>
<comment type="subunit">
    <text evidence="10">Homodimer. Forms a heterotetramer with IscU, interacts with other sulfur acceptors.</text>
</comment>
<feature type="binding site" evidence="10">
    <location>
        <position position="237"/>
    </location>
    <ligand>
        <name>pyridoxal 5'-phosphate</name>
        <dbReference type="ChEBI" id="CHEBI:597326"/>
    </ligand>
</feature>
<dbReference type="Pfam" id="PF00266">
    <property type="entry name" value="Aminotran_5"/>
    <property type="match status" value="1"/>
</dbReference>
<evidence type="ECO:0000256" key="3">
    <source>
        <dbReference type="ARBA" id="ARBA00022490"/>
    </source>
</evidence>
<evidence type="ECO:0000256" key="9">
    <source>
        <dbReference type="ARBA" id="ARBA00050776"/>
    </source>
</evidence>
<keyword evidence="5 10" id="KW-0479">Metal-binding</keyword>
<accession>A0ABS2MQC2</accession>
<feature type="binding site" evidence="10">
    <location>
        <position position="151"/>
    </location>
    <ligand>
        <name>pyridoxal 5'-phosphate</name>
        <dbReference type="ChEBI" id="CHEBI:597326"/>
    </ligand>
</feature>
<name>A0ABS2MQC2_9FIRM</name>
<keyword evidence="3 10" id="KW-0963">Cytoplasm</keyword>
<comment type="subcellular location">
    <subcellularLocation>
        <location evidence="10">Cytoplasm</location>
    </subcellularLocation>
</comment>
<comment type="pathway">
    <text evidence="10">Cofactor biosynthesis; iron-sulfur cluster biosynthesis.</text>
</comment>
<feature type="modified residue" description="N6-(pyridoxal phosphate)lysine" evidence="10">
    <location>
        <position position="202"/>
    </location>
</feature>
<dbReference type="InterPro" id="IPR016454">
    <property type="entry name" value="Cysteine_dSase"/>
</dbReference>
<keyword evidence="14" id="KW-1185">Reference proteome</keyword>
<dbReference type="Gene3D" id="1.10.260.50">
    <property type="match status" value="1"/>
</dbReference>
<keyword evidence="4 10" id="KW-0808">Transferase</keyword>
<evidence type="ECO:0000313" key="13">
    <source>
        <dbReference type="EMBL" id="MBM7561586.1"/>
    </source>
</evidence>
<protein>
    <recommendedName>
        <fullName evidence="10">Cysteine desulfurase IscS</fullName>
        <ecNumber evidence="10">2.8.1.7</ecNumber>
    </recommendedName>
</protein>
<dbReference type="InterPro" id="IPR020578">
    <property type="entry name" value="Aminotrans_V_PyrdxlP_BS"/>
</dbReference>
<feature type="binding site" evidence="10">
    <location>
        <begin position="71"/>
        <end position="72"/>
    </location>
    <ligand>
        <name>pyridoxal 5'-phosphate</name>
        <dbReference type="ChEBI" id="CHEBI:597326"/>
    </ligand>
</feature>
<feature type="binding site" evidence="10">
    <location>
        <begin position="199"/>
        <end position="201"/>
    </location>
    <ligand>
        <name>pyridoxal 5'-phosphate</name>
        <dbReference type="ChEBI" id="CHEBI:597326"/>
    </ligand>
</feature>
<organism evidence="13 14">
    <name type="scientific">Fusibacter tunisiensis</name>
    <dbReference type="NCBI Taxonomy" id="1008308"/>
    <lineage>
        <taxon>Bacteria</taxon>
        <taxon>Bacillati</taxon>
        <taxon>Bacillota</taxon>
        <taxon>Clostridia</taxon>
        <taxon>Eubacteriales</taxon>
        <taxon>Eubacteriales Family XII. Incertae Sedis</taxon>
        <taxon>Fusibacter</taxon>
    </lineage>
</organism>
<evidence type="ECO:0000259" key="12">
    <source>
        <dbReference type="Pfam" id="PF00266"/>
    </source>
</evidence>
<dbReference type="InterPro" id="IPR015424">
    <property type="entry name" value="PyrdxlP-dep_Trfase"/>
</dbReference>
<evidence type="ECO:0000313" key="14">
    <source>
        <dbReference type="Proteomes" id="UP000767854"/>
    </source>
</evidence>
<evidence type="ECO:0000256" key="7">
    <source>
        <dbReference type="ARBA" id="ARBA00023004"/>
    </source>
</evidence>
<dbReference type="PROSITE" id="PS00595">
    <property type="entry name" value="AA_TRANSFER_CLASS_5"/>
    <property type="match status" value="1"/>
</dbReference>
<comment type="function">
    <text evidence="10">Master enzyme that delivers sulfur to a number of partners involved in Fe-S cluster assembly, tRNA modification or cofactor biosynthesis. Catalyzes the removal of elemental sulfur atoms from cysteine to produce alanine. Functions as a sulfur delivery protein for Fe-S cluster synthesis onto IscU, an Fe-S scaffold assembly protein, as well as other S acceptor proteins.</text>
</comment>
<comment type="similarity">
    <text evidence="2 10">Belongs to the class-V pyridoxal-phosphate-dependent aminotransferase family. NifS/IscS subfamily.</text>
</comment>
<dbReference type="HAMAP" id="MF_00331">
    <property type="entry name" value="Cys_desulf_IscS"/>
    <property type="match status" value="1"/>
</dbReference>
<dbReference type="InterPro" id="IPR017772">
    <property type="entry name" value="Cys_deSase_NifS_bac/arc"/>
</dbReference>
<feature type="binding site" description="via persulfide group" evidence="10">
    <location>
        <position position="325"/>
    </location>
    <ligand>
        <name>[2Fe-2S] cluster</name>
        <dbReference type="ChEBI" id="CHEBI:190135"/>
        <note>ligand shared with IscU</note>
    </ligand>
</feature>
<dbReference type="InterPro" id="IPR000192">
    <property type="entry name" value="Aminotrans_V_dom"/>
</dbReference>
<dbReference type="PANTHER" id="PTHR11601">
    <property type="entry name" value="CYSTEINE DESULFURYLASE FAMILY MEMBER"/>
    <property type="match status" value="1"/>
</dbReference>
<dbReference type="Proteomes" id="UP000767854">
    <property type="component" value="Unassembled WGS sequence"/>
</dbReference>
<dbReference type="RefSeq" id="WP_341534655.1">
    <property type="nucleotide sequence ID" value="NZ_JAFBDT010000006.1"/>
</dbReference>
<dbReference type="EMBL" id="JAFBDT010000006">
    <property type="protein sequence ID" value="MBM7561586.1"/>
    <property type="molecule type" value="Genomic_DNA"/>
</dbReference>
<evidence type="ECO:0000256" key="1">
    <source>
        <dbReference type="ARBA" id="ARBA00001933"/>
    </source>
</evidence>
<proteinExistence type="inferred from homology"/>
<comment type="cofactor">
    <cofactor evidence="1 10 11">
        <name>pyridoxal 5'-phosphate</name>
        <dbReference type="ChEBI" id="CHEBI:597326"/>
    </cofactor>
</comment>
<evidence type="ECO:0000256" key="2">
    <source>
        <dbReference type="ARBA" id="ARBA00006490"/>
    </source>
</evidence>
<dbReference type="PIRSF" id="PIRSF005572">
    <property type="entry name" value="NifS"/>
    <property type="match status" value="1"/>
</dbReference>
<keyword evidence="7 10" id="KW-0408">Iron</keyword>
<dbReference type="InterPro" id="IPR015422">
    <property type="entry name" value="PyrdxlP-dep_Trfase_small"/>
</dbReference>
<evidence type="ECO:0000256" key="10">
    <source>
        <dbReference type="HAMAP-Rule" id="MF_00331"/>
    </source>
</evidence>
<keyword evidence="10" id="KW-0001">2Fe-2S</keyword>
<gene>
    <name evidence="10" type="primary">iscS</name>
    <name evidence="13" type="ORF">JOC49_001106</name>
</gene>
<evidence type="ECO:0000256" key="11">
    <source>
        <dbReference type="RuleBase" id="RU004504"/>
    </source>
</evidence>
<dbReference type="NCBIfam" id="NF002806">
    <property type="entry name" value="PRK02948.1"/>
    <property type="match status" value="1"/>
</dbReference>
<dbReference type="EC" id="2.8.1.7" evidence="10"/>
<dbReference type="GO" id="GO:0031071">
    <property type="term" value="F:cysteine desulfurase activity"/>
    <property type="evidence" value="ECO:0007669"/>
    <property type="project" value="UniProtKB-EC"/>
</dbReference>
<keyword evidence="6 10" id="KW-0663">Pyridoxal phosphate</keyword>
<dbReference type="InterPro" id="IPR010240">
    <property type="entry name" value="Cys_deSase_IscS"/>
</dbReference>
<reference evidence="13 14" key="1">
    <citation type="submission" date="2021-01" db="EMBL/GenBank/DDBJ databases">
        <title>Genomic Encyclopedia of Type Strains, Phase IV (KMG-IV): sequencing the most valuable type-strain genomes for metagenomic binning, comparative biology and taxonomic classification.</title>
        <authorList>
            <person name="Goeker M."/>
        </authorList>
    </citation>
    <scope>NUCLEOTIDE SEQUENCE [LARGE SCALE GENOMIC DNA]</scope>
    <source>
        <strain evidence="13 14">DSM 24436</strain>
    </source>
</reference>